<reference evidence="2" key="1">
    <citation type="submission" date="2023-07" db="EMBL/GenBank/DDBJ databases">
        <authorList>
            <consortium name="AG Swart"/>
            <person name="Singh M."/>
            <person name="Singh A."/>
            <person name="Seah K."/>
            <person name="Emmerich C."/>
        </authorList>
    </citation>
    <scope>NUCLEOTIDE SEQUENCE</scope>
    <source>
        <strain evidence="2">DP1</strain>
    </source>
</reference>
<feature type="compositionally biased region" description="Polar residues" evidence="1">
    <location>
        <begin position="515"/>
        <end position="524"/>
    </location>
</feature>
<proteinExistence type="predicted"/>
<protein>
    <submittedName>
        <fullName evidence="2">Uncharacterized protein</fullName>
    </submittedName>
</protein>
<sequence length="678" mass="76215">MSDISGIRPFRPTINPKRIFKKKNIEEKRKVSKKNSRSRKNVNMTFTAPGQMDGSNSSHRSKNSNNVSNNSGGKDLGLRPFRVSKEEIKAFSPPPMIGRNNSDDSEDYDSVQEMIKRNSKNAGSRLQSPNSYSNRNKGQINYMNYNPVEQIPPNPVYKDQGSYPNKKNNGSKKNSALKNPKEETKSNFTKLGTTFERPEPKFSIVSPNNRRNTNQLDRNHTQIVINNISTIPARPNLGGNMRQGAISPTSGMNIIRALSPGLGSEIDEQEEYNQDGQTRRLCGRALSPFNATRKTKSPMIGPGQRALGTISRIKDPNRNRMKSPLPTKKGLPLINQGRGPARNQTIMGVRKNNGIGSRNGFKNDLNNTINPIEAVGMNLNKNRNQFSTISPGQKPNRGNFMSPPKVPGIYWEPDKVATRKPGLPKNPMPPKLKPIKYTSAVINRGITRRKFPGTTKKNCPPKKKSTKKSKKEEVDEELKEPLFYKIEDSLNLSKETKQNRRYSDSGLDDESSEGNHTQLLQQSESEPDDSSYIRDRKIENSIKASTEISGVANDRKISILEVNSCEKSPISKMPHGSDDKANYQASTYYSNAMNKSSKKSRFKFSSDFFHFEDGEVNQSKNPKNREVIGILSDDEFEKISSNIERNYNLNTRDSNKCSQKRPFTSCVEDPKAEDDNSL</sequence>
<feature type="region of interest" description="Disordered" evidence="1">
    <location>
        <begin position="1"/>
        <end position="185"/>
    </location>
</feature>
<feature type="compositionally biased region" description="Basic residues" evidence="1">
    <location>
        <begin position="459"/>
        <end position="469"/>
    </location>
</feature>
<name>A0AAD2DB36_EUPCR</name>
<feature type="region of interest" description="Disordered" evidence="1">
    <location>
        <begin position="315"/>
        <end position="341"/>
    </location>
</feature>
<feature type="compositionally biased region" description="Basic and acidic residues" evidence="1">
    <location>
        <begin position="668"/>
        <end position="678"/>
    </location>
</feature>
<dbReference type="Proteomes" id="UP001295684">
    <property type="component" value="Unassembled WGS sequence"/>
</dbReference>
<dbReference type="AlphaFoldDB" id="A0AAD2DB36"/>
<evidence type="ECO:0000313" key="3">
    <source>
        <dbReference type="Proteomes" id="UP001295684"/>
    </source>
</evidence>
<accession>A0AAD2DB36</accession>
<feature type="compositionally biased region" description="Low complexity" evidence="1">
    <location>
        <begin position="55"/>
        <end position="71"/>
    </location>
</feature>
<feature type="region of interest" description="Disordered" evidence="1">
    <location>
        <begin position="649"/>
        <end position="678"/>
    </location>
</feature>
<evidence type="ECO:0000313" key="2">
    <source>
        <dbReference type="EMBL" id="CAI2387742.1"/>
    </source>
</evidence>
<dbReference type="EMBL" id="CAMPGE010030232">
    <property type="protein sequence ID" value="CAI2387742.1"/>
    <property type="molecule type" value="Genomic_DNA"/>
</dbReference>
<evidence type="ECO:0000256" key="1">
    <source>
        <dbReference type="SAM" id="MobiDB-lite"/>
    </source>
</evidence>
<organism evidence="2 3">
    <name type="scientific">Euplotes crassus</name>
    <dbReference type="NCBI Taxonomy" id="5936"/>
    <lineage>
        <taxon>Eukaryota</taxon>
        <taxon>Sar</taxon>
        <taxon>Alveolata</taxon>
        <taxon>Ciliophora</taxon>
        <taxon>Intramacronucleata</taxon>
        <taxon>Spirotrichea</taxon>
        <taxon>Hypotrichia</taxon>
        <taxon>Euplotida</taxon>
        <taxon>Euplotidae</taxon>
        <taxon>Moneuplotes</taxon>
    </lineage>
</organism>
<gene>
    <name evidence="2" type="ORF">ECRASSUSDP1_LOCUS29376</name>
</gene>
<comment type="caution">
    <text evidence="2">The sequence shown here is derived from an EMBL/GenBank/DDBJ whole genome shotgun (WGS) entry which is preliminary data.</text>
</comment>
<feature type="compositionally biased region" description="Basic residues" evidence="1">
    <location>
        <begin position="30"/>
        <end position="40"/>
    </location>
</feature>
<feature type="region of interest" description="Disordered" evidence="1">
    <location>
        <begin position="495"/>
        <end position="534"/>
    </location>
</feature>
<feature type="compositionally biased region" description="Low complexity" evidence="1">
    <location>
        <begin position="165"/>
        <end position="178"/>
    </location>
</feature>
<keyword evidence="3" id="KW-1185">Reference proteome</keyword>
<feature type="compositionally biased region" description="Polar residues" evidence="1">
    <location>
        <begin position="120"/>
        <end position="144"/>
    </location>
</feature>
<feature type="region of interest" description="Disordered" evidence="1">
    <location>
        <begin position="437"/>
        <end position="477"/>
    </location>
</feature>